<feature type="binding site" evidence="3">
    <location>
        <position position="203"/>
    </location>
    <ligand>
        <name>a divalent metal cation</name>
        <dbReference type="ChEBI" id="CHEBI:60240"/>
    </ligand>
</feature>
<dbReference type="Pfam" id="PF08450">
    <property type="entry name" value="SGL"/>
    <property type="match status" value="1"/>
</dbReference>
<dbReference type="SUPFAM" id="SSF63829">
    <property type="entry name" value="Calcium-dependent phosphotriesterase"/>
    <property type="match status" value="1"/>
</dbReference>
<dbReference type="GO" id="GO:0004341">
    <property type="term" value="F:gluconolactonase activity"/>
    <property type="evidence" value="ECO:0007669"/>
    <property type="project" value="TreeGrafter"/>
</dbReference>
<dbReference type="PRINTS" id="PR01790">
    <property type="entry name" value="SMP30FAMILY"/>
</dbReference>
<keyword evidence="6" id="KW-1185">Reference proteome</keyword>
<comment type="cofactor">
    <cofactor evidence="3">
        <name>Zn(2+)</name>
        <dbReference type="ChEBI" id="CHEBI:29105"/>
    </cofactor>
    <text evidence="3">Binds 1 divalent metal cation per subunit.</text>
</comment>
<dbReference type="PANTHER" id="PTHR10907:SF47">
    <property type="entry name" value="REGUCALCIN"/>
    <property type="match status" value="1"/>
</dbReference>
<feature type="binding site" evidence="3">
    <location>
        <position position="153"/>
    </location>
    <ligand>
        <name>a divalent metal cation</name>
        <dbReference type="ChEBI" id="CHEBI:60240"/>
    </ligand>
</feature>
<protein>
    <recommendedName>
        <fullName evidence="4">SMP-30/Gluconolactonase/LRE-like region domain-containing protein</fullName>
    </recommendedName>
</protein>
<evidence type="ECO:0000313" key="6">
    <source>
        <dbReference type="Proteomes" id="UP000325797"/>
    </source>
</evidence>
<dbReference type="InterPro" id="IPR013658">
    <property type="entry name" value="SGL"/>
</dbReference>
<sequence>MTAPASDWQIVTPGRDKLGESVLWHPTERALYWIDFYGPTVHRRDPATGQQRDWIIAGHDSIGSLVFCADGRLLVALEDGVHHFDRNTGELQLFGDPNQGRAAIAYNDAKVDRQGRYWVGTLDAKEKLPRGIFYSTRSGQDWRLGDSGFVVSNGPTFSPSGDRLYFSDSMGGRILAYALDPATGRLGEAAEFHRFAPEDGFPDGLTADSEGNIWCALYGGGKVLRLDPGGTRLEEIALPVPDVTSCCLGGPGLKTLYVTTGHTSDKPPTDLGGALFAREVAIAGLPEPLFKPEER</sequence>
<evidence type="ECO:0000256" key="2">
    <source>
        <dbReference type="PIRSR" id="PIRSR605511-1"/>
    </source>
</evidence>
<feature type="binding site" evidence="3">
    <location>
        <position position="20"/>
    </location>
    <ligand>
        <name>a divalent metal cation</name>
        <dbReference type="ChEBI" id="CHEBI:60240"/>
    </ligand>
</feature>
<feature type="active site" description="Proton donor/acceptor" evidence="2">
    <location>
        <position position="203"/>
    </location>
</feature>
<comment type="similarity">
    <text evidence="1">Belongs to the SMP-30/CGR1 family.</text>
</comment>
<accession>A0A5J6MWB0</accession>
<dbReference type="InterPro" id="IPR005511">
    <property type="entry name" value="SMP-30"/>
</dbReference>
<organism evidence="5 6">
    <name type="scientific">Hypericibacter adhaerens</name>
    <dbReference type="NCBI Taxonomy" id="2602016"/>
    <lineage>
        <taxon>Bacteria</taxon>
        <taxon>Pseudomonadati</taxon>
        <taxon>Pseudomonadota</taxon>
        <taxon>Alphaproteobacteria</taxon>
        <taxon>Rhodospirillales</taxon>
        <taxon>Dongiaceae</taxon>
        <taxon>Hypericibacter</taxon>
    </lineage>
</organism>
<proteinExistence type="inferred from homology"/>
<dbReference type="EMBL" id="CP042582">
    <property type="protein sequence ID" value="QEX21397.1"/>
    <property type="molecule type" value="Genomic_DNA"/>
</dbReference>
<evidence type="ECO:0000259" key="4">
    <source>
        <dbReference type="Pfam" id="PF08450"/>
    </source>
</evidence>
<evidence type="ECO:0000256" key="3">
    <source>
        <dbReference type="PIRSR" id="PIRSR605511-2"/>
    </source>
</evidence>
<gene>
    <name evidence="5" type="ORF">FRZ61_13220</name>
</gene>
<dbReference type="GO" id="GO:0019853">
    <property type="term" value="P:L-ascorbic acid biosynthetic process"/>
    <property type="evidence" value="ECO:0007669"/>
    <property type="project" value="TreeGrafter"/>
</dbReference>
<feature type="binding site" evidence="3">
    <location>
        <position position="107"/>
    </location>
    <ligand>
        <name>substrate</name>
    </ligand>
</feature>
<dbReference type="OrthoDB" id="2633250at2"/>
<evidence type="ECO:0000256" key="1">
    <source>
        <dbReference type="ARBA" id="ARBA00008853"/>
    </source>
</evidence>
<keyword evidence="3" id="KW-0479">Metal-binding</keyword>
<name>A0A5J6MWB0_9PROT</name>
<reference evidence="5 6" key="1">
    <citation type="submission" date="2019-08" db="EMBL/GenBank/DDBJ databases">
        <title>Hyperibacter terrae gen. nov., sp. nov. and Hyperibacter viscosus sp. nov., two new members in the family Rhodospirillaceae isolated from the rhizosphere of Hypericum perforatum.</title>
        <authorList>
            <person name="Noviana Z."/>
        </authorList>
    </citation>
    <scope>NUCLEOTIDE SEQUENCE [LARGE SCALE GENOMIC DNA]</scope>
    <source>
        <strain evidence="5 6">R5959</strain>
    </source>
</reference>
<dbReference type="InterPro" id="IPR011042">
    <property type="entry name" value="6-blade_b-propeller_TolB-like"/>
</dbReference>
<dbReference type="Gene3D" id="2.120.10.30">
    <property type="entry name" value="TolB, C-terminal domain"/>
    <property type="match status" value="1"/>
</dbReference>
<dbReference type="GO" id="GO:0005509">
    <property type="term" value="F:calcium ion binding"/>
    <property type="evidence" value="ECO:0007669"/>
    <property type="project" value="TreeGrafter"/>
</dbReference>
<dbReference type="AlphaFoldDB" id="A0A5J6MWB0"/>
<feature type="domain" description="SMP-30/Gluconolactonase/LRE-like region" evidence="4">
    <location>
        <begin position="18"/>
        <end position="261"/>
    </location>
</feature>
<keyword evidence="3" id="KW-0862">Zinc</keyword>
<dbReference type="RefSeq" id="WP_151115895.1">
    <property type="nucleotide sequence ID" value="NZ_CP042582.1"/>
</dbReference>
<dbReference type="PANTHER" id="PTHR10907">
    <property type="entry name" value="REGUCALCIN"/>
    <property type="match status" value="1"/>
</dbReference>
<evidence type="ECO:0000313" key="5">
    <source>
        <dbReference type="EMBL" id="QEX21397.1"/>
    </source>
</evidence>
<dbReference type="Proteomes" id="UP000325797">
    <property type="component" value="Chromosome"/>
</dbReference>
<dbReference type="KEGG" id="hadh:FRZ61_13220"/>